<dbReference type="AlphaFoldDB" id="A0A9W4MMG3"/>
<name>A0A9W4MMG3_PENNA</name>
<accession>A0A9W4MMG3</accession>
<reference evidence="1" key="1">
    <citation type="submission" date="2021-07" db="EMBL/GenBank/DDBJ databases">
        <authorList>
            <person name="Branca A.L. A."/>
        </authorList>
    </citation>
    <scope>NUCLEOTIDE SEQUENCE</scope>
</reference>
<organism evidence="1 2">
    <name type="scientific">Penicillium nalgiovense</name>
    <dbReference type="NCBI Taxonomy" id="60175"/>
    <lineage>
        <taxon>Eukaryota</taxon>
        <taxon>Fungi</taxon>
        <taxon>Dikarya</taxon>
        <taxon>Ascomycota</taxon>
        <taxon>Pezizomycotina</taxon>
        <taxon>Eurotiomycetes</taxon>
        <taxon>Eurotiomycetidae</taxon>
        <taxon>Eurotiales</taxon>
        <taxon>Aspergillaceae</taxon>
        <taxon>Penicillium</taxon>
    </lineage>
</organism>
<evidence type="ECO:0000313" key="2">
    <source>
        <dbReference type="Proteomes" id="UP001153461"/>
    </source>
</evidence>
<dbReference type="EMBL" id="CAJVNV010000080">
    <property type="protein sequence ID" value="CAG8025139.1"/>
    <property type="molecule type" value="Genomic_DNA"/>
</dbReference>
<gene>
    <name evidence="1" type="ORF">PNAL_LOCUS2562</name>
</gene>
<comment type="caution">
    <text evidence="1">The sequence shown here is derived from an EMBL/GenBank/DDBJ whole genome shotgun (WGS) entry which is preliminary data.</text>
</comment>
<sequence length="401" mass="45272">MSWGSFCSDHLMRLAQFIPGEDPCDRTRTEAIQNLEAFCPHDQPSISAPNLCSNTELLCRYTGSADAWWRWQRDGFLHIPGFFSYLEELGVFRRVRKYLNRSATQEYTNSIDRSTIQQCYRMLSQLTGSKFETHSSPSQYQQHTVLESDDVGFGAPIDRIKSLVLKSLVQGEGTSDIQSTVIFPTCETAQKIRLVPGFHRQLNSWLQSSLELKYENGYKVFGEAQEIVVQPGDLVVCLPQILRWPKTFSSSNILNLSQVGLESRFTTTPEGPIERYDSYCSNAWEHPELQFYGAEQSAHEYHATKVGLTEDSWCDVSSAIGQASDGHLDWSNERVIEEIYCTLGSQGATAVEFVTKSRAQLASQFHKLCDTIERDAGMKNPSQFTTSLLIDLDPSLGDRLV</sequence>
<dbReference type="Proteomes" id="UP001153461">
    <property type="component" value="Unassembled WGS sequence"/>
</dbReference>
<evidence type="ECO:0000313" key="1">
    <source>
        <dbReference type="EMBL" id="CAG8025139.1"/>
    </source>
</evidence>
<proteinExistence type="predicted"/>
<dbReference type="OrthoDB" id="3979469at2759"/>
<protein>
    <submittedName>
        <fullName evidence="1">Uncharacterized protein</fullName>
    </submittedName>
</protein>